<dbReference type="PROSITE" id="PS50903">
    <property type="entry name" value="RUBREDOXIN_LIKE"/>
    <property type="match status" value="1"/>
</dbReference>
<dbReference type="PANTHER" id="PTHR33746">
    <property type="entry name" value="RUBRERYTHRIN"/>
    <property type="match status" value="1"/>
</dbReference>
<dbReference type="InterPro" id="IPR052753">
    <property type="entry name" value="Rbr2/Nigerythrin"/>
</dbReference>
<name>A0A1E5NDZ2_9SPIR</name>
<dbReference type="Pfam" id="PF21349">
    <property type="entry name" value="RUBY_RBDX"/>
    <property type="match status" value="1"/>
</dbReference>
<dbReference type="Gene3D" id="1.20.1260.10">
    <property type="match status" value="1"/>
</dbReference>
<gene>
    <name evidence="2" type="ORF">BFL38_06055</name>
</gene>
<dbReference type="EMBL" id="MDCO01000010">
    <property type="protein sequence ID" value="OEJ14389.1"/>
    <property type="molecule type" value="Genomic_DNA"/>
</dbReference>
<sequence length="204" mass="23108">MLKKLLIIYVFLICSFFLYSQTSKEANNTLEVVSIAYDMEINSSFAYAKFSAASKNKAIVNLFQAVSDSKSCHANILYDAAIEDNITDTILKAQVGDPKVGEDIENLQSAASMTSYEYTKMYPELLKVINKDNKKEMAKKMNNIIKVEKVHNVLFTQAINNIQNNKPLADKYYLCETCGYIEANLEPNKCPICGKDKNTFKEYK</sequence>
<dbReference type="Gene3D" id="2.20.28.10">
    <property type="match status" value="1"/>
</dbReference>
<dbReference type="GO" id="GO:0016491">
    <property type="term" value="F:oxidoreductase activity"/>
    <property type="evidence" value="ECO:0007669"/>
    <property type="project" value="InterPro"/>
</dbReference>
<dbReference type="InterPro" id="IPR009078">
    <property type="entry name" value="Ferritin-like_SF"/>
</dbReference>
<dbReference type="SUPFAM" id="SSF47240">
    <property type="entry name" value="Ferritin-like"/>
    <property type="match status" value="1"/>
</dbReference>
<dbReference type="AlphaFoldDB" id="A0A1E5NDZ2"/>
<dbReference type="InterPro" id="IPR012347">
    <property type="entry name" value="Ferritin-like"/>
</dbReference>
<evidence type="ECO:0000259" key="1">
    <source>
        <dbReference type="PROSITE" id="PS50903"/>
    </source>
</evidence>
<reference evidence="2 3" key="1">
    <citation type="submission" date="2016-08" db="EMBL/GenBank/DDBJ databases">
        <title>Characterization and recognition of Brachyspira hampsonii sp. nov., a novel intestinal spirochete that is pathogenic to pigs.</title>
        <authorList>
            <person name="Mirajkar N."/>
            <person name="La T."/>
            <person name="Phillips N."/>
            <person name="Hampson D."/>
            <person name="Gebhart C."/>
        </authorList>
    </citation>
    <scope>NUCLEOTIDE SEQUENCE [LARGE SCALE GENOMIC DNA]</scope>
    <source>
        <strain evidence="2 3">P280/1</strain>
    </source>
</reference>
<dbReference type="RefSeq" id="WP_069726564.1">
    <property type="nucleotide sequence ID" value="NZ_MDCO01000010.1"/>
</dbReference>
<protein>
    <submittedName>
        <fullName evidence="2">Rubrerythrin</fullName>
    </submittedName>
</protein>
<dbReference type="InterPro" id="IPR003251">
    <property type="entry name" value="Rr_diiron-bd_dom"/>
</dbReference>
<dbReference type="SUPFAM" id="SSF57802">
    <property type="entry name" value="Rubredoxin-like"/>
    <property type="match status" value="1"/>
</dbReference>
<dbReference type="Pfam" id="PF02915">
    <property type="entry name" value="Rubrerythrin"/>
    <property type="match status" value="1"/>
</dbReference>
<comment type="caution">
    <text evidence="2">The sequence shown here is derived from an EMBL/GenBank/DDBJ whole genome shotgun (WGS) entry which is preliminary data.</text>
</comment>
<dbReference type="InterPro" id="IPR024934">
    <property type="entry name" value="Rubredoxin-like_dom"/>
</dbReference>
<evidence type="ECO:0000313" key="3">
    <source>
        <dbReference type="Proteomes" id="UP000095247"/>
    </source>
</evidence>
<accession>A0A1E5NDZ2</accession>
<dbReference type="InterPro" id="IPR048574">
    <property type="entry name" value="RUBY_RBDX"/>
</dbReference>
<dbReference type="Proteomes" id="UP000095247">
    <property type="component" value="Unassembled WGS sequence"/>
</dbReference>
<organism evidence="2 3">
    <name type="scientific">Brachyspira hampsonii</name>
    <dbReference type="NCBI Taxonomy" id="1287055"/>
    <lineage>
        <taxon>Bacteria</taxon>
        <taxon>Pseudomonadati</taxon>
        <taxon>Spirochaetota</taxon>
        <taxon>Spirochaetia</taxon>
        <taxon>Brachyspirales</taxon>
        <taxon>Brachyspiraceae</taxon>
        <taxon>Brachyspira</taxon>
    </lineage>
</organism>
<proteinExistence type="predicted"/>
<feature type="domain" description="Rubredoxin-like" evidence="1">
    <location>
        <begin position="170"/>
        <end position="203"/>
    </location>
</feature>
<dbReference type="PANTHER" id="PTHR33746:SF4">
    <property type="entry name" value="RUBRERYTHRIN"/>
    <property type="match status" value="1"/>
</dbReference>
<dbReference type="GO" id="GO:0005506">
    <property type="term" value="F:iron ion binding"/>
    <property type="evidence" value="ECO:0007669"/>
    <property type="project" value="InterPro"/>
</dbReference>
<evidence type="ECO:0000313" key="2">
    <source>
        <dbReference type="EMBL" id="OEJ14389.1"/>
    </source>
</evidence>